<sequence length="120" mass="14019">MARTRRGPAPGSQRKRDEQAYTDLARDPDFAELKRRYRRFAVPATIAFLVWYVTYVVCNNWARDFMDTRVVGHVNVALVFGLLQFLSTFVIAYLYSRHASRELDPLATKLGRRYEKETGR</sequence>
<dbReference type="Proteomes" id="UP001500767">
    <property type="component" value="Unassembled WGS sequence"/>
</dbReference>
<keyword evidence="2" id="KW-0472">Membrane</keyword>
<name>A0ABP6XWI1_9ACTN</name>
<proteinExistence type="predicted"/>
<dbReference type="PANTHER" id="PTHR38441:SF1">
    <property type="entry name" value="MEMBRANE PROTEIN"/>
    <property type="match status" value="1"/>
</dbReference>
<protein>
    <submittedName>
        <fullName evidence="3">DUF485 domain-containing protein</fullName>
    </submittedName>
</protein>
<dbReference type="InterPro" id="IPR007436">
    <property type="entry name" value="DUF485"/>
</dbReference>
<comment type="caution">
    <text evidence="3">The sequence shown here is derived from an EMBL/GenBank/DDBJ whole genome shotgun (WGS) entry which is preliminary data.</text>
</comment>
<feature type="region of interest" description="Disordered" evidence="1">
    <location>
        <begin position="1"/>
        <end position="20"/>
    </location>
</feature>
<evidence type="ECO:0000313" key="3">
    <source>
        <dbReference type="EMBL" id="GAA3573235.1"/>
    </source>
</evidence>
<evidence type="ECO:0000256" key="1">
    <source>
        <dbReference type="SAM" id="MobiDB-lite"/>
    </source>
</evidence>
<dbReference type="PANTHER" id="PTHR38441">
    <property type="entry name" value="INTEGRAL MEMBRANE PROTEIN-RELATED"/>
    <property type="match status" value="1"/>
</dbReference>
<keyword evidence="4" id="KW-1185">Reference proteome</keyword>
<dbReference type="EMBL" id="BAAAYR010000004">
    <property type="protein sequence ID" value="GAA3573235.1"/>
    <property type="molecule type" value="Genomic_DNA"/>
</dbReference>
<keyword evidence="2" id="KW-1133">Transmembrane helix</keyword>
<reference evidence="4" key="1">
    <citation type="journal article" date="2019" name="Int. J. Syst. Evol. Microbiol.">
        <title>The Global Catalogue of Microorganisms (GCM) 10K type strain sequencing project: providing services to taxonomists for standard genome sequencing and annotation.</title>
        <authorList>
            <consortium name="The Broad Institute Genomics Platform"/>
            <consortium name="The Broad Institute Genome Sequencing Center for Infectious Disease"/>
            <person name="Wu L."/>
            <person name="Ma J."/>
        </authorList>
    </citation>
    <scope>NUCLEOTIDE SEQUENCE [LARGE SCALE GENOMIC DNA]</scope>
    <source>
        <strain evidence="4">JCM 16540</strain>
    </source>
</reference>
<dbReference type="Pfam" id="PF04341">
    <property type="entry name" value="DUF485"/>
    <property type="match status" value="1"/>
</dbReference>
<organism evidence="3 4">
    <name type="scientific">Microlunatus spumicola</name>
    <dbReference type="NCBI Taxonomy" id="81499"/>
    <lineage>
        <taxon>Bacteria</taxon>
        <taxon>Bacillati</taxon>
        <taxon>Actinomycetota</taxon>
        <taxon>Actinomycetes</taxon>
        <taxon>Propionibacteriales</taxon>
        <taxon>Propionibacteriaceae</taxon>
        <taxon>Microlunatus</taxon>
    </lineage>
</organism>
<gene>
    <name evidence="3" type="ORF">GCM10022197_32540</name>
</gene>
<evidence type="ECO:0000313" key="4">
    <source>
        <dbReference type="Proteomes" id="UP001500767"/>
    </source>
</evidence>
<evidence type="ECO:0000256" key="2">
    <source>
        <dbReference type="SAM" id="Phobius"/>
    </source>
</evidence>
<accession>A0ABP6XWI1</accession>
<feature type="transmembrane region" description="Helical" evidence="2">
    <location>
        <begin position="40"/>
        <end position="62"/>
    </location>
</feature>
<feature type="transmembrane region" description="Helical" evidence="2">
    <location>
        <begin position="74"/>
        <end position="95"/>
    </location>
</feature>
<keyword evidence="2" id="KW-0812">Transmembrane</keyword>
<dbReference type="RefSeq" id="WP_204909982.1">
    <property type="nucleotide sequence ID" value="NZ_BAAAYR010000004.1"/>
</dbReference>